<evidence type="ECO:0000313" key="2">
    <source>
        <dbReference type="Proteomes" id="UP000008177"/>
    </source>
</evidence>
<name>G2YJC3_BOTF4</name>
<protein>
    <submittedName>
        <fullName evidence="1">Uncharacterized protein</fullName>
    </submittedName>
</protein>
<gene>
    <name evidence="1" type="ORF">BofuT4_uP021160.1</name>
</gene>
<accession>G2YJC3</accession>
<dbReference type="EMBL" id="FQ790337">
    <property type="protein sequence ID" value="CCD51810.1"/>
    <property type="molecule type" value="Genomic_DNA"/>
</dbReference>
<dbReference type="Proteomes" id="UP000008177">
    <property type="component" value="Unplaced contigs"/>
</dbReference>
<dbReference type="HOGENOM" id="CLU_2413022_0_0_1"/>
<organism evidence="1 2">
    <name type="scientific">Botryotinia fuckeliana (strain T4)</name>
    <name type="common">Noble rot fungus</name>
    <name type="synonym">Botrytis cinerea</name>
    <dbReference type="NCBI Taxonomy" id="999810"/>
    <lineage>
        <taxon>Eukaryota</taxon>
        <taxon>Fungi</taxon>
        <taxon>Dikarya</taxon>
        <taxon>Ascomycota</taxon>
        <taxon>Pezizomycotina</taxon>
        <taxon>Leotiomycetes</taxon>
        <taxon>Helotiales</taxon>
        <taxon>Sclerotiniaceae</taxon>
        <taxon>Botrytis</taxon>
    </lineage>
</organism>
<dbReference type="AlphaFoldDB" id="G2YJC3"/>
<reference evidence="2" key="1">
    <citation type="journal article" date="2011" name="PLoS Genet.">
        <title>Genomic analysis of the necrotrophic fungal pathogens Sclerotinia sclerotiorum and Botrytis cinerea.</title>
        <authorList>
            <person name="Amselem J."/>
            <person name="Cuomo C.A."/>
            <person name="van Kan J.A."/>
            <person name="Viaud M."/>
            <person name="Benito E.P."/>
            <person name="Couloux A."/>
            <person name="Coutinho P.M."/>
            <person name="de Vries R.P."/>
            <person name="Dyer P.S."/>
            <person name="Fillinger S."/>
            <person name="Fournier E."/>
            <person name="Gout L."/>
            <person name="Hahn M."/>
            <person name="Kohn L."/>
            <person name="Lapalu N."/>
            <person name="Plummer K.M."/>
            <person name="Pradier J.M."/>
            <person name="Quevillon E."/>
            <person name="Sharon A."/>
            <person name="Simon A."/>
            <person name="ten Have A."/>
            <person name="Tudzynski B."/>
            <person name="Tudzynski P."/>
            <person name="Wincker P."/>
            <person name="Andrew M."/>
            <person name="Anthouard V."/>
            <person name="Beever R.E."/>
            <person name="Beffa R."/>
            <person name="Benoit I."/>
            <person name="Bouzid O."/>
            <person name="Brault B."/>
            <person name="Chen Z."/>
            <person name="Choquer M."/>
            <person name="Collemare J."/>
            <person name="Cotton P."/>
            <person name="Danchin E.G."/>
            <person name="Da Silva C."/>
            <person name="Gautier A."/>
            <person name="Giraud C."/>
            <person name="Giraud T."/>
            <person name="Gonzalez C."/>
            <person name="Grossetete S."/>
            <person name="Guldener U."/>
            <person name="Henrissat B."/>
            <person name="Howlett B.J."/>
            <person name="Kodira C."/>
            <person name="Kretschmer M."/>
            <person name="Lappartient A."/>
            <person name="Leroch M."/>
            <person name="Levis C."/>
            <person name="Mauceli E."/>
            <person name="Neuveglise C."/>
            <person name="Oeser B."/>
            <person name="Pearson M."/>
            <person name="Poulain J."/>
            <person name="Poussereau N."/>
            <person name="Quesneville H."/>
            <person name="Rascle C."/>
            <person name="Schumacher J."/>
            <person name="Segurens B."/>
            <person name="Sexton A."/>
            <person name="Silva E."/>
            <person name="Sirven C."/>
            <person name="Soanes D.M."/>
            <person name="Talbot N.J."/>
            <person name="Templeton M."/>
            <person name="Yandava C."/>
            <person name="Yarden O."/>
            <person name="Zeng Q."/>
            <person name="Rollins J.A."/>
            <person name="Lebrun M.H."/>
            <person name="Dickman M."/>
        </authorList>
    </citation>
    <scope>NUCLEOTIDE SEQUENCE [LARGE SCALE GENOMIC DNA]</scope>
    <source>
        <strain evidence="2">T4</strain>
    </source>
</reference>
<evidence type="ECO:0000313" key="1">
    <source>
        <dbReference type="EMBL" id="CCD51810.1"/>
    </source>
</evidence>
<sequence>MPTLFPCMGGLLEDKRQENIKQSRHIEYSYDTNDLLVIFKRERCPGIKLSARKTLFCTFRFYDIGRVSLVLILTATIQLSRYMTRHVCLCFS</sequence>
<dbReference type="InParanoid" id="G2YJC3"/>
<proteinExistence type="predicted"/>